<dbReference type="AlphaFoldDB" id="A0A146KFW1"/>
<protein>
    <submittedName>
        <fullName evidence="2">Kinase, NEK</fullName>
    </submittedName>
</protein>
<dbReference type="Pfam" id="PF00069">
    <property type="entry name" value="Pkinase"/>
    <property type="match status" value="1"/>
</dbReference>
<dbReference type="EMBL" id="GDID01002305">
    <property type="protein sequence ID" value="JAP94301.1"/>
    <property type="molecule type" value="Transcribed_RNA"/>
</dbReference>
<accession>A0A146KFW1</accession>
<dbReference type="GO" id="GO:0004674">
    <property type="term" value="F:protein serine/threonine kinase activity"/>
    <property type="evidence" value="ECO:0007669"/>
    <property type="project" value="TreeGrafter"/>
</dbReference>
<dbReference type="Gene3D" id="1.10.510.10">
    <property type="entry name" value="Transferase(Phosphotransferase) domain 1"/>
    <property type="match status" value="1"/>
</dbReference>
<keyword evidence="2" id="KW-0418">Kinase</keyword>
<dbReference type="PANTHER" id="PTHR24361">
    <property type="entry name" value="MITOGEN-ACTIVATED KINASE KINASE KINASE"/>
    <property type="match status" value="1"/>
</dbReference>
<dbReference type="InterPro" id="IPR008271">
    <property type="entry name" value="Ser/Thr_kinase_AS"/>
</dbReference>
<dbReference type="PANTHER" id="PTHR24361:SF613">
    <property type="entry name" value="NUCLEAR RECEPTOR-BINDING PROTEIN-RELATED"/>
    <property type="match status" value="1"/>
</dbReference>
<dbReference type="GO" id="GO:0005524">
    <property type="term" value="F:ATP binding"/>
    <property type="evidence" value="ECO:0007669"/>
    <property type="project" value="InterPro"/>
</dbReference>
<reference evidence="2" key="1">
    <citation type="submission" date="2015-07" db="EMBL/GenBank/DDBJ databases">
        <title>Adaptation to a free-living lifestyle via gene acquisitions in the diplomonad Trepomonas sp. PC1.</title>
        <authorList>
            <person name="Xu F."/>
            <person name="Jerlstrom-Hultqvist J."/>
            <person name="Kolisko M."/>
            <person name="Simpson A.G.B."/>
            <person name="Roger A.J."/>
            <person name="Svard S.G."/>
            <person name="Andersson J.O."/>
        </authorList>
    </citation>
    <scope>NUCLEOTIDE SEQUENCE</scope>
    <source>
        <strain evidence="2">PC1</strain>
    </source>
</reference>
<feature type="domain" description="Protein kinase" evidence="1">
    <location>
        <begin position="8"/>
        <end position="269"/>
    </location>
</feature>
<gene>
    <name evidence="2" type="ORF">TPC1_13101</name>
</gene>
<name>A0A146KFW1_9EUKA</name>
<proteinExistence type="predicted"/>
<dbReference type="PROSITE" id="PS00108">
    <property type="entry name" value="PROTEIN_KINASE_ST"/>
    <property type="match status" value="1"/>
</dbReference>
<evidence type="ECO:0000259" key="1">
    <source>
        <dbReference type="PROSITE" id="PS50011"/>
    </source>
</evidence>
<dbReference type="PROSITE" id="PS50011">
    <property type="entry name" value="PROTEIN_KINASE_DOM"/>
    <property type="match status" value="1"/>
</dbReference>
<dbReference type="InterPro" id="IPR053235">
    <property type="entry name" value="Ser_Thr_kinase"/>
</dbReference>
<dbReference type="SMART" id="SM00220">
    <property type="entry name" value="S_TKc"/>
    <property type="match status" value="1"/>
</dbReference>
<keyword evidence="2" id="KW-0808">Transferase</keyword>
<sequence>MDLLKDLEMEELCYRQGTNTTIYKALDKEQNVKYIVKQIDLTNLSEKRINNAMYEAEFHQKHIQHPNLVKYIGSYRDKDQLIIILEYANRGDLAAFITQKAYNNEVLEENMIWYILICGMDALRYLHKNNVAHRDIKPDNFFLHEVEGRLQLKIGDLGFGKDLQKQLVTMVGAWECRAPEMYSQSSYSVEVDYWAMGIVLYVMLAFQFPFMRNANTSKEEQRIKLSIMQKELPEIETEFEQLKWIMKQLTIKDFKKRMNSQQFFQLDVVKEKIKQIQGEFDVGHLVE</sequence>
<dbReference type="InterPro" id="IPR011009">
    <property type="entry name" value="Kinase-like_dom_sf"/>
</dbReference>
<dbReference type="GO" id="GO:0005737">
    <property type="term" value="C:cytoplasm"/>
    <property type="evidence" value="ECO:0007669"/>
    <property type="project" value="TreeGrafter"/>
</dbReference>
<dbReference type="InterPro" id="IPR000719">
    <property type="entry name" value="Prot_kinase_dom"/>
</dbReference>
<organism evidence="2">
    <name type="scientific">Trepomonas sp. PC1</name>
    <dbReference type="NCBI Taxonomy" id="1076344"/>
    <lineage>
        <taxon>Eukaryota</taxon>
        <taxon>Metamonada</taxon>
        <taxon>Diplomonadida</taxon>
        <taxon>Hexamitidae</taxon>
        <taxon>Hexamitinae</taxon>
        <taxon>Trepomonas</taxon>
    </lineage>
</organism>
<dbReference type="SUPFAM" id="SSF56112">
    <property type="entry name" value="Protein kinase-like (PK-like)"/>
    <property type="match status" value="1"/>
</dbReference>
<evidence type="ECO:0000313" key="2">
    <source>
        <dbReference type="EMBL" id="JAP94301.1"/>
    </source>
</evidence>